<proteinExistence type="predicted"/>
<dbReference type="Proteomes" id="UP000828115">
    <property type="component" value="Segment"/>
</dbReference>
<sequence>MMKIKLISFQTKHGKYEREFYGVEIGGSYEVMRQYESGGVSIKTPSGRELPLFTSEFEYIMEA</sequence>
<organism evidence="1 2">
    <name type="scientific">Escherichia phage JulesPiccard</name>
    <dbReference type="NCBI Taxonomy" id="2851956"/>
    <lineage>
        <taxon>Viruses</taxon>
        <taxon>Duplodnaviria</taxon>
        <taxon>Heunggongvirae</taxon>
        <taxon>Uroviricota</taxon>
        <taxon>Caudoviricetes</taxon>
        <taxon>Drexlerviridae</taxon>
        <taxon>Braunvirinae</taxon>
        <taxon>Julespiccardvirus</taxon>
        <taxon>Julespiccardvirus julespiccard</taxon>
    </lineage>
</organism>
<dbReference type="EMBL" id="MZ501087">
    <property type="protein sequence ID" value="QXV81888.1"/>
    <property type="molecule type" value="Genomic_DNA"/>
</dbReference>
<keyword evidence="2" id="KW-1185">Reference proteome</keyword>
<evidence type="ECO:0000313" key="1">
    <source>
        <dbReference type="EMBL" id="QXV81888.1"/>
    </source>
</evidence>
<evidence type="ECO:0000313" key="2">
    <source>
        <dbReference type="Proteomes" id="UP000828115"/>
    </source>
</evidence>
<accession>A0AAE7VVG5</accession>
<name>A0AAE7VVG5_9CAUD</name>
<gene>
    <name evidence="1" type="ORF">bas03_0061</name>
</gene>
<protein>
    <submittedName>
        <fullName evidence="1">Uncharacterized protein</fullName>
    </submittedName>
</protein>
<reference evidence="1" key="1">
    <citation type="journal article" date="2021" name="PLoS Biol.">
        <title>Systematic exploration of Escherichia coli phage-host interactions with the BASEL phage collection.</title>
        <authorList>
            <person name="Maffei E."/>
            <person name="Shaidullina A."/>
            <person name="Burkolter M."/>
            <person name="Heyer Y."/>
            <person name="Estermann F."/>
            <person name="Druelle V."/>
            <person name="Sauer P."/>
            <person name="Willi L."/>
            <person name="Michaelis S."/>
            <person name="Hilbi H."/>
            <person name="Thaler D.S."/>
            <person name="Harms A."/>
        </authorList>
    </citation>
    <scope>NUCLEOTIDE SEQUENCE</scope>
    <source>
        <strain evidence="1">Bas03</strain>
    </source>
</reference>